<dbReference type="Proteomes" id="UP000828941">
    <property type="component" value="Chromosome 11"/>
</dbReference>
<accession>A0ACB9LUR2</accession>
<dbReference type="EMBL" id="CM039436">
    <property type="protein sequence ID" value="KAI4314838.1"/>
    <property type="molecule type" value="Genomic_DNA"/>
</dbReference>
<sequence length="751" mass="83659">MGTDVSEVVESLPNPRSFKVHLTMCTELMKLVDRISRILPDIEAARPRCSSGIQALCLLNSAIDKAKLLLQYCCESTKLYLAVTGDAILSRCQKARKALEQSLCAIQNMVPVMLAAEISQIIDDIGSVTFILNPAEEEAGRVVRELLQQGSSASDSMENSEINALKFAAARLDITTQKAILIEKRSIKKLLDKVGSNDSSKKMILRYLLYLLKRYGNLIIGEQLEKVYTRSEGPIASENSTRSSLRGHNIESGPCSHSQYETHNSESSRPPEEYMCPISSKVMYDPVVIASGVTYERMWIKKWFDEGNDLCPKTGKKLAHMSLTANIAMKDLISKWCRNNGVTIPDPSRKSEDFRSWDVSSTSIRSFGSSMNDLHLPDLSNMSLGSLETSYSSDSSHAKTTHGLMNTNYNSQRQQTETHMHDSDLMLLSKLPGLQWDLKCQVIEDLKGCFKCNYEAFNSVLPEDFMEPLIGFLRDAYNLHDVSALRTGTQVLLEFVSNCRNGLTFLSEDTFSTLASFLDSEVMGEALAIIEELSGYAKIAVSNAFTSVLKILDSESQEYQQQAVRIIYHLSFNGEICSRLVSLECIPKLLPFLVDRALARYCVCILKNLCDTEEGRISLVETKGCISSVAEILENGSNEEQEHVLAVLLSLCSQRVEYCQLVMDEGVIPSLVYISNNGNDRGKVNALELLRLLRDVEYVESEESIAPNLETTQDSNAQPQPQEKKSSKGSGFLKKLSVFSKSSSHSSRNKR</sequence>
<reference evidence="1 2" key="1">
    <citation type="journal article" date="2022" name="DNA Res.">
        <title>Chromosomal-level genome assembly of the orchid tree Bauhinia variegata (Leguminosae; Cercidoideae) supports the allotetraploid origin hypothesis of Bauhinia.</title>
        <authorList>
            <person name="Zhong Y."/>
            <person name="Chen Y."/>
            <person name="Zheng D."/>
            <person name="Pang J."/>
            <person name="Liu Y."/>
            <person name="Luo S."/>
            <person name="Meng S."/>
            <person name="Qian L."/>
            <person name="Wei D."/>
            <person name="Dai S."/>
            <person name="Zhou R."/>
        </authorList>
    </citation>
    <scope>NUCLEOTIDE SEQUENCE [LARGE SCALE GENOMIC DNA]</scope>
    <source>
        <strain evidence="1">BV-YZ2020</strain>
    </source>
</reference>
<keyword evidence="2" id="KW-1185">Reference proteome</keyword>
<gene>
    <name evidence="1" type="ORF">L6164_027706</name>
</gene>
<comment type="caution">
    <text evidence="1">The sequence shown here is derived from an EMBL/GenBank/DDBJ whole genome shotgun (WGS) entry which is preliminary data.</text>
</comment>
<protein>
    <submittedName>
        <fullName evidence="1">Uncharacterized protein</fullName>
    </submittedName>
</protein>
<evidence type="ECO:0000313" key="2">
    <source>
        <dbReference type="Proteomes" id="UP000828941"/>
    </source>
</evidence>
<name>A0ACB9LUR2_BAUVA</name>
<proteinExistence type="predicted"/>
<organism evidence="1 2">
    <name type="scientific">Bauhinia variegata</name>
    <name type="common">Purple orchid tree</name>
    <name type="synonym">Phanera variegata</name>
    <dbReference type="NCBI Taxonomy" id="167791"/>
    <lineage>
        <taxon>Eukaryota</taxon>
        <taxon>Viridiplantae</taxon>
        <taxon>Streptophyta</taxon>
        <taxon>Embryophyta</taxon>
        <taxon>Tracheophyta</taxon>
        <taxon>Spermatophyta</taxon>
        <taxon>Magnoliopsida</taxon>
        <taxon>eudicotyledons</taxon>
        <taxon>Gunneridae</taxon>
        <taxon>Pentapetalae</taxon>
        <taxon>rosids</taxon>
        <taxon>fabids</taxon>
        <taxon>Fabales</taxon>
        <taxon>Fabaceae</taxon>
        <taxon>Cercidoideae</taxon>
        <taxon>Cercideae</taxon>
        <taxon>Bauhiniinae</taxon>
        <taxon>Bauhinia</taxon>
    </lineage>
</organism>
<evidence type="ECO:0000313" key="1">
    <source>
        <dbReference type="EMBL" id="KAI4314838.1"/>
    </source>
</evidence>